<accession>A0A0D3AE95</accession>
<dbReference type="EnsemblPlants" id="Bo1g139310.1">
    <property type="protein sequence ID" value="Bo1g139310.1"/>
    <property type="gene ID" value="Bo1g139310"/>
</dbReference>
<evidence type="ECO:0000256" key="2">
    <source>
        <dbReference type="ARBA" id="ARBA00022801"/>
    </source>
</evidence>
<evidence type="ECO:0000313" key="5">
    <source>
        <dbReference type="Proteomes" id="UP000032141"/>
    </source>
</evidence>
<keyword evidence="2" id="KW-0378">Hydrolase</keyword>
<feature type="domain" description="3'-5' exonuclease" evidence="3">
    <location>
        <begin position="139"/>
        <end position="271"/>
    </location>
</feature>
<dbReference type="eggNOG" id="KOG4373">
    <property type="taxonomic scope" value="Eukaryota"/>
</dbReference>
<dbReference type="OMA" id="AYVCFEL"/>
<dbReference type="Proteomes" id="UP000032141">
    <property type="component" value="Chromosome C1"/>
</dbReference>
<dbReference type="InterPro" id="IPR051132">
    <property type="entry name" value="3-5_Exonuclease_domain"/>
</dbReference>
<dbReference type="GO" id="GO:0008408">
    <property type="term" value="F:3'-5' exonuclease activity"/>
    <property type="evidence" value="ECO:0007669"/>
    <property type="project" value="InterPro"/>
</dbReference>
<proteinExistence type="predicted"/>
<dbReference type="GO" id="GO:0005737">
    <property type="term" value="C:cytoplasm"/>
    <property type="evidence" value="ECO:0007669"/>
    <property type="project" value="TreeGrafter"/>
</dbReference>
<dbReference type="Gramene" id="Bo1g139310.1">
    <property type="protein sequence ID" value="Bo1g139310.1"/>
    <property type="gene ID" value="Bo1g139310"/>
</dbReference>
<dbReference type="GO" id="GO:0003676">
    <property type="term" value="F:nucleic acid binding"/>
    <property type="evidence" value="ECO:0007669"/>
    <property type="project" value="InterPro"/>
</dbReference>
<dbReference type="GO" id="GO:0006139">
    <property type="term" value="P:nucleobase-containing compound metabolic process"/>
    <property type="evidence" value="ECO:0007669"/>
    <property type="project" value="InterPro"/>
</dbReference>
<dbReference type="HOGENOM" id="CLU_049674_4_1_1"/>
<reference evidence="4 5" key="1">
    <citation type="journal article" date="2014" name="Genome Biol.">
        <title>Transcriptome and methylome profiling reveals relics of genome dominance in the mesopolyploid Brassica oleracea.</title>
        <authorList>
            <person name="Parkin I.A."/>
            <person name="Koh C."/>
            <person name="Tang H."/>
            <person name="Robinson S.J."/>
            <person name="Kagale S."/>
            <person name="Clarke W.E."/>
            <person name="Town C.D."/>
            <person name="Nixon J."/>
            <person name="Krishnakumar V."/>
            <person name="Bidwell S.L."/>
            <person name="Denoeud F."/>
            <person name="Belcram H."/>
            <person name="Links M.G."/>
            <person name="Just J."/>
            <person name="Clarke C."/>
            <person name="Bender T."/>
            <person name="Huebert T."/>
            <person name="Mason A.S."/>
            <person name="Pires J.C."/>
            <person name="Barker G."/>
            <person name="Moore J."/>
            <person name="Walley P.G."/>
            <person name="Manoli S."/>
            <person name="Batley J."/>
            <person name="Edwards D."/>
            <person name="Nelson M.N."/>
            <person name="Wang X."/>
            <person name="Paterson A.H."/>
            <person name="King G."/>
            <person name="Bancroft I."/>
            <person name="Chalhoub B."/>
            <person name="Sharpe A.G."/>
        </authorList>
    </citation>
    <scope>NUCLEOTIDE SEQUENCE</scope>
    <source>
        <strain evidence="4 5">cv. TO1000</strain>
    </source>
</reference>
<dbReference type="PANTHER" id="PTHR13620">
    <property type="entry name" value="3-5 EXONUCLEASE"/>
    <property type="match status" value="1"/>
</dbReference>
<dbReference type="STRING" id="109376.A0A0D3AE95"/>
<protein>
    <recommendedName>
        <fullName evidence="3">3'-5' exonuclease domain-containing protein</fullName>
    </recommendedName>
</protein>
<evidence type="ECO:0000256" key="1">
    <source>
        <dbReference type="ARBA" id="ARBA00022722"/>
    </source>
</evidence>
<dbReference type="CDD" id="cd06141">
    <property type="entry name" value="WRN_exo"/>
    <property type="match status" value="1"/>
</dbReference>
<dbReference type="InterPro" id="IPR036397">
    <property type="entry name" value="RNaseH_sf"/>
</dbReference>
<keyword evidence="1" id="KW-0540">Nuclease</keyword>
<dbReference type="Gene3D" id="3.30.420.10">
    <property type="entry name" value="Ribonuclease H-like superfamily/Ribonuclease H"/>
    <property type="match status" value="1"/>
</dbReference>
<dbReference type="FunFam" id="3.30.420.10:FF:000149">
    <property type="entry name" value="Polynucleotidyl transferase, ribonuclease H-like superfamily protein"/>
    <property type="match status" value="1"/>
</dbReference>
<dbReference type="InterPro" id="IPR002562">
    <property type="entry name" value="3'-5'_exonuclease_dom"/>
</dbReference>
<sequence length="280" mass="31855">MVEKKVEVVGLEKEVEMVGVVEVVGHYTYTLENDNKKKILSLATRRSSMAPTIRTVATYNTHQEHTVDFFGNEFTVTVTRSTSVITRWINNVQYYNHYSSSHPLVVGVGVQWTPAGYHPIYLCDNCYYADPSLGSYYNADPEADTLQLCVGTRCLVIQLSHCDDVPDELRSFLTDPRTVYVGFWNGQDAGKLARSRHGLEIGELLDLRNYVQDSGGFGMSRCSFEEMVEECMGYQGVRLDRGISMSDWSAYELDHEQILQASVDAYVCFELGVWVRLWEY</sequence>
<evidence type="ECO:0000259" key="3">
    <source>
        <dbReference type="Pfam" id="PF01612"/>
    </source>
</evidence>
<organism evidence="4 5">
    <name type="scientific">Brassica oleracea var. oleracea</name>
    <dbReference type="NCBI Taxonomy" id="109376"/>
    <lineage>
        <taxon>Eukaryota</taxon>
        <taxon>Viridiplantae</taxon>
        <taxon>Streptophyta</taxon>
        <taxon>Embryophyta</taxon>
        <taxon>Tracheophyta</taxon>
        <taxon>Spermatophyta</taxon>
        <taxon>Magnoliopsida</taxon>
        <taxon>eudicotyledons</taxon>
        <taxon>Gunneridae</taxon>
        <taxon>Pentapetalae</taxon>
        <taxon>rosids</taxon>
        <taxon>malvids</taxon>
        <taxon>Brassicales</taxon>
        <taxon>Brassicaceae</taxon>
        <taxon>Brassiceae</taxon>
        <taxon>Brassica</taxon>
    </lineage>
</organism>
<name>A0A0D3AE95_BRAOL</name>
<reference evidence="4" key="2">
    <citation type="submission" date="2015-03" db="UniProtKB">
        <authorList>
            <consortium name="EnsemblPlants"/>
        </authorList>
    </citation>
    <scope>IDENTIFICATION</scope>
</reference>
<dbReference type="GO" id="GO:0005634">
    <property type="term" value="C:nucleus"/>
    <property type="evidence" value="ECO:0007669"/>
    <property type="project" value="TreeGrafter"/>
</dbReference>
<dbReference type="Pfam" id="PF01612">
    <property type="entry name" value="DNA_pol_A_exo1"/>
    <property type="match status" value="1"/>
</dbReference>
<dbReference type="AlphaFoldDB" id="A0A0D3AE95"/>
<keyword evidence="5" id="KW-1185">Reference proteome</keyword>
<evidence type="ECO:0000313" key="4">
    <source>
        <dbReference type="EnsemblPlants" id="Bo1g139310.1"/>
    </source>
</evidence>
<dbReference type="PANTHER" id="PTHR13620:SF59">
    <property type="entry name" value="POLYNUCLEOTIDYL TRANSFERASE, RIBONUCLEASE H-LIKE SUPERFAMILY PROTEIN"/>
    <property type="match status" value="1"/>
</dbReference>
<dbReference type="InterPro" id="IPR012337">
    <property type="entry name" value="RNaseH-like_sf"/>
</dbReference>
<dbReference type="SUPFAM" id="SSF53098">
    <property type="entry name" value="Ribonuclease H-like"/>
    <property type="match status" value="1"/>
</dbReference>